<protein>
    <submittedName>
        <fullName evidence="9">Cell division protein FtsK/SpoIIIE</fullName>
    </submittedName>
</protein>
<comment type="similarity">
    <text evidence="1">Belongs to the FtsK/SpoIIIE/SftA family.</text>
</comment>
<keyword evidence="7" id="KW-0472">Membrane</keyword>
<keyword evidence="4" id="KW-0238">DNA-binding</keyword>
<dbReference type="Pfam" id="PF09397">
    <property type="entry name" value="FtsK_gamma"/>
    <property type="match status" value="1"/>
</dbReference>
<dbReference type="Pfam" id="PF01580">
    <property type="entry name" value="FtsK_SpoIIIE"/>
    <property type="match status" value="1"/>
</dbReference>
<dbReference type="InterPro" id="IPR036390">
    <property type="entry name" value="WH_DNA-bd_sf"/>
</dbReference>
<dbReference type="InterPro" id="IPR002543">
    <property type="entry name" value="FtsK_dom"/>
</dbReference>
<dbReference type="InterPro" id="IPR050206">
    <property type="entry name" value="FtsK/SpoIIIE/SftA"/>
</dbReference>
<dbReference type="SMART" id="SM00843">
    <property type="entry name" value="Ftsk_gamma"/>
    <property type="match status" value="1"/>
</dbReference>
<dbReference type="Gene3D" id="3.40.50.300">
    <property type="entry name" value="P-loop containing nucleotide triphosphate hydrolases"/>
    <property type="match status" value="1"/>
</dbReference>
<feature type="compositionally biased region" description="Low complexity" evidence="6">
    <location>
        <begin position="170"/>
        <end position="181"/>
    </location>
</feature>
<dbReference type="SMART" id="SM00382">
    <property type="entry name" value="AAA"/>
    <property type="match status" value="1"/>
</dbReference>
<dbReference type="CDD" id="cd01127">
    <property type="entry name" value="TrwB_TraG_TraD_VirD4"/>
    <property type="match status" value="1"/>
</dbReference>
<keyword evidence="9" id="KW-0131">Cell cycle</keyword>
<dbReference type="SUPFAM" id="SSF52540">
    <property type="entry name" value="P-loop containing nucleoside triphosphate hydrolases"/>
    <property type="match status" value="1"/>
</dbReference>
<dbReference type="PANTHER" id="PTHR22683">
    <property type="entry name" value="SPORULATION PROTEIN RELATED"/>
    <property type="match status" value="1"/>
</dbReference>
<dbReference type="PANTHER" id="PTHR22683:SF41">
    <property type="entry name" value="DNA TRANSLOCASE FTSK"/>
    <property type="match status" value="1"/>
</dbReference>
<feature type="region of interest" description="Disordered" evidence="6">
    <location>
        <begin position="169"/>
        <end position="191"/>
    </location>
</feature>
<feature type="binding site" evidence="5">
    <location>
        <begin position="632"/>
        <end position="639"/>
    </location>
    <ligand>
        <name>ATP</name>
        <dbReference type="ChEBI" id="CHEBI:30616"/>
    </ligand>
</feature>
<feature type="region of interest" description="Disordered" evidence="6">
    <location>
        <begin position="335"/>
        <end position="379"/>
    </location>
</feature>
<dbReference type="RefSeq" id="WP_013606516.1">
    <property type="nucleotide sequence ID" value="NC_015152.1"/>
</dbReference>
<feature type="domain" description="FtsK" evidence="8">
    <location>
        <begin position="615"/>
        <end position="807"/>
    </location>
</feature>
<feature type="transmembrane region" description="Helical" evidence="7">
    <location>
        <begin position="85"/>
        <end position="106"/>
    </location>
</feature>
<keyword evidence="3 5" id="KW-0067">ATP-binding</keyword>
<dbReference type="InterPro" id="IPR027417">
    <property type="entry name" value="P-loop_NTPase"/>
</dbReference>
<evidence type="ECO:0000256" key="1">
    <source>
        <dbReference type="ARBA" id="ARBA00006474"/>
    </source>
</evidence>
<dbReference type="InterPro" id="IPR003593">
    <property type="entry name" value="AAA+_ATPase"/>
</dbReference>
<dbReference type="SUPFAM" id="SSF46785">
    <property type="entry name" value="Winged helix' DNA-binding domain"/>
    <property type="match status" value="1"/>
</dbReference>
<dbReference type="GO" id="GO:0005524">
    <property type="term" value="F:ATP binding"/>
    <property type="evidence" value="ECO:0007669"/>
    <property type="project" value="UniProtKB-UniRule"/>
</dbReference>
<evidence type="ECO:0000256" key="2">
    <source>
        <dbReference type="ARBA" id="ARBA00022741"/>
    </source>
</evidence>
<accession>F0RV12</accession>
<dbReference type="InterPro" id="IPR036388">
    <property type="entry name" value="WH-like_DNA-bd_sf"/>
</dbReference>
<evidence type="ECO:0000256" key="5">
    <source>
        <dbReference type="PROSITE-ProRule" id="PRU00289"/>
    </source>
</evidence>
<reference evidence="10" key="1">
    <citation type="submission" date="2011-02" db="EMBL/GenBank/DDBJ databases">
        <title>Complete sequence of Spirochaeta sp. Buddy.</title>
        <authorList>
            <person name="Lucas S."/>
            <person name="Copeland A."/>
            <person name="Lapidus A."/>
            <person name="Cheng J.-F."/>
            <person name="Goodwin L."/>
            <person name="Pitluck S."/>
            <person name="Zeytun A."/>
            <person name="Detter J.C."/>
            <person name="Han C."/>
            <person name="Tapia R."/>
            <person name="Land M."/>
            <person name="Hauser L."/>
            <person name="Kyrpides N."/>
            <person name="Ivanova N."/>
            <person name="Mikhailova N."/>
            <person name="Pagani I."/>
            <person name="Ritalahti K.M."/>
            <person name="Loeffler F.E."/>
            <person name="Woyke T."/>
        </authorList>
    </citation>
    <scope>NUCLEOTIDE SEQUENCE [LARGE SCALE GENOMIC DNA]</scope>
    <source>
        <strain evidence="10">ATCC BAA-1886 / DSM 22777 / Buddy</strain>
    </source>
</reference>
<dbReference type="eggNOG" id="COG1674">
    <property type="taxonomic scope" value="Bacteria"/>
</dbReference>
<evidence type="ECO:0000313" key="10">
    <source>
        <dbReference type="Proteomes" id="UP000008466"/>
    </source>
</evidence>
<evidence type="ECO:0000313" key="9">
    <source>
        <dbReference type="EMBL" id="ADY12663.1"/>
    </source>
</evidence>
<dbReference type="Proteomes" id="UP000008466">
    <property type="component" value="Chromosome"/>
</dbReference>
<dbReference type="Gene3D" id="1.10.10.10">
    <property type="entry name" value="Winged helix-like DNA-binding domain superfamily/Winged helix DNA-binding domain"/>
    <property type="match status" value="1"/>
</dbReference>
<dbReference type="Pfam" id="PF17854">
    <property type="entry name" value="FtsK_alpha"/>
    <property type="match status" value="1"/>
</dbReference>
<feature type="region of interest" description="Disordered" evidence="6">
    <location>
        <begin position="869"/>
        <end position="889"/>
    </location>
</feature>
<dbReference type="InterPro" id="IPR041027">
    <property type="entry name" value="FtsK_alpha"/>
</dbReference>
<dbReference type="Gene3D" id="3.30.980.40">
    <property type="match status" value="1"/>
</dbReference>
<dbReference type="PROSITE" id="PS50901">
    <property type="entry name" value="FTSK"/>
    <property type="match status" value="1"/>
</dbReference>
<evidence type="ECO:0000256" key="4">
    <source>
        <dbReference type="ARBA" id="ARBA00023125"/>
    </source>
</evidence>
<evidence type="ECO:0000256" key="3">
    <source>
        <dbReference type="ARBA" id="ARBA00022840"/>
    </source>
</evidence>
<keyword evidence="2 5" id="KW-0547">Nucleotide-binding</keyword>
<sequence>MKGKKGRISLLIGILCLIGTLLVAALVVLPLFGVTNALLVRTHVLLSRFFSFTVEPSRFGLVPLGLLLLVWTIMIFSFRSKKKFSYILIPLTAVMTYTLYTLSHLLQGSNRPLFSSFLQASSSDLRSASFKVVLAFLAETALFVLFTLLSDALDRYRLAKLERQERREQALQQKNEQAAQKQQEKAKKRSLFGTFKNHKKEAKDQGEEEDSVTLVKKPVAVETVEEGNELGQQQVNFPPIAEVPSLGSLSRRRPAISKPSEREVIEVDEIHVTGKVSIGALHTLTEERKRNNGLSYLERKQLELEQARKEEKPQPKEQVQLSGFLQGALEAVGKAPQKKLGRNAEPRGKAKGMLAEAVEQQQTRQDEPDAPVGEPDDSHLSIRERILSVQYEEKPSQPLFAPENPSPVEALKPVTPPLVEKPTFVQPTFFASQSTAKPINGGFSDDIPQPVEVLEDEEDLLEPTSGVGGLSGSALINKGRLTYQFPSDSMLVTYPKVSDVIDETTLKRGEVLVSTLMQFNVNVELVNIVRGPTVTMFELLPAPGVRVNSIVNLADNIALALAATQVRIVAPIPGKSAVGVEIPNLKRDIIGFREMLSSLPDGFGIPMVLGRNLMGEPIVVDVIKAPHLLIAGSTGSGKSVCVNSLICSVLFRRSPKQVRMILVDPKIVELNIYNGIPHLLTPVITDAKRTLKALDFCLYEMDRRYKLLQGINVRNIIGYNEKIETSRIAREKLPYILVVIDEFADLMHLVGKDMESKVSRLAAMSRAVGIHLVLATQRPSVDVITGVIKNNIPTRIAFAVTSSTDSRIILDEQGADKLLGKGDMLYMSSSNPAAERIQGSFLSDHEVEEVVKFVSTQGVPDFIDESFFEDEEQKASESESEDGIDANDDDELMQRALSIIVERKCASASYLQRRLKIGYNRAARLVEQMEEMGYVGPPNGSKPRELIKYP</sequence>
<dbReference type="InterPro" id="IPR018541">
    <property type="entry name" value="Ftsk_gamma"/>
</dbReference>
<evidence type="ECO:0000259" key="8">
    <source>
        <dbReference type="PROSITE" id="PS50901"/>
    </source>
</evidence>
<dbReference type="HOGENOM" id="CLU_001981_9_6_12"/>
<keyword evidence="7" id="KW-0812">Transmembrane</keyword>
<dbReference type="GO" id="GO:0003677">
    <property type="term" value="F:DNA binding"/>
    <property type="evidence" value="ECO:0007669"/>
    <property type="project" value="UniProtKB-KW"/>
</dbReference>
<dbReference type="STRING" id="158189.SpiBuddy_0836"/>
<name>F0RV12_SPHGB</name>
<proteinExistence type="inferred from homology"/>
<dbReference type="AlphaFoldDB" id="F0RV12"/>
<feature type="transmembrane region" description="Helical" evidence="7">
    <location>
        <begin position="12"/>
        <end position="39"/>
    </location>
</feature>
<dbReference type="EMBL" id="CP002541">
    <property type="protein sequence ID" value="ADY12663.1"/>
    <property type="molecule type" value="Genomic_DNA"/>
</dbReference>
<gene>
    <name evidence="9" type="ordered locus">SpiBuddy_0836</name>
</gene>
<evidence type="ECO:0000256" key="6">
    <source>
        <dbReference type="SAM" id="MobiDB-lite"/>
    </source>
</evidence>
<keyword evidence="10" id="KW-1185">Reference proteome</keyword>
<dbReference type="GO" id="GO:0051301">
    <property type="term" value="P:cell division"/>
    <property type="evidence" value="ECO:0007669"/>
    <property type="project" value="UniProtKB-KW"/>
</dbReference>
<organism evidence="9 10">
    <name type="scientific">Sphaerochaeta globosa (strain ATCC BAA-1886 / DSM 22777 / Buddy)</name>
    <name type="common">Spirochaeta sp. (strain Buddy)</name>
    <dbReference type="NCBI Taxonomy" id="158189"/>
    <lineage>
        <taxon>Bacteria</taxon>
        <taxon>Pseudomonadati</taxon>
        <taxon>Spirochaetota</taxon>
        <taxon>Spirochaetia</taxon>
        <taxon>Spirochaetales</taxon>
        <taxon>Sphaerochaetaceae</taxon>
        <taxon>Sphaerochaeta</taxon>
    </lineage>
</organism>
<keyword evidence="9" id="KW-0132">Cell division</keyword>
<feature type="transmembrane region" description="Helical" evidence="7">
    <location>
        <begin position="59"/>
        <end position="78"/>
    </location>
</feature>
<evidence type="ECO:0000256" key="7">
    <source>
        <dbReference type="SAM" id="Phobius"/>
    </source>
</evidence>
<dbReference type="KEGG" id="sbu:SpiBuddy_0836"/>
<keyword evidence="7" id="KW-1133">Transmembrane helix</keyword>